<gene>
    <name evidence="1" type="ORF">Edafosvirus16_1</name>
</gene>
<dbReference type="InterPro" id="IPR011333">
    <property type="entry name" value="SKP1/BTB/POZ_sf"/>
</dbReference>
<proteinExistence type="predicted"/>
<reference evidence="1" key="1">
    <citation type="submission" date="2018-10" db="EMBL/GenBank/DDBJ databases">
        <title>Hidden diversity of soil giant viruses.</title>
        <authorList>
            <person name="Schulz F."/>
            <person name="Alteio L."/>
            <person name="Goudeau D."/>
            <person name="Ryan E.M."/>
            <person name="Malmstrom R.R."/>
            <person name="Blanchard J."/>
            <person name="Woyke T."/>
        </authorList>
    </citation>
    <scope>NUCLEOTIDE SEQUENCE</scope>
    <source>
        <strain evidence="1">EDV1</strain>
    </source>
</reference>
<organism evidence="1">
    <name type="scientific">Edafosvirus sp</name>
    <dbReference type="NCBI Taxonomy" id="2487765"/>
    <lineage>
        <taxon>Viruses</taxon>
        <taxon>Varidnaviria</taxon>
        <taxon>Bamfordvirae</taxon>
        <taxon>Nucleocytoviricota</taxon>
        <taxon>Megaviricetes</taxon>
        <taxon>Imitervirales</taxon>
        <taxon>Mimiviridae</taxon>
        <taxon>Klosneuvirinae</taxon>
    </lineage>
</organism>
<evidence type="ECO:0008006" key="2">
    <source>
        <dbReference type="Google" id="ProtNLM"/>
    </source>
</evidence>
<evidence type="ECO:0000313" key="1">
    <source>
        <dbReference type="EMBL" id="AYV78502.1"/>
    </source>
</evidence>
<dbReference type="Gene3D" id="3.30.710.10">
    <property type="entry name" value="Potassium Channel Kv1.1, Chain A"/>
    <property type="match status" value="1"/>
</dbReference>
<dbReference type="EMBL" id="MK072081">
    <property type="protein sequence ID" value="AYV78502.1"/>
    <property type="molecule type" value="Genomic_DNA"/>
</dbReference>
<sequence length="236" mass="27710">MESKLDSLDDEDKKIISQESNVKDRIIQILKNKAGDIKILTKTLPLTGISHLLLTASDPLNKMLKMNFKEGINKEIDFSKYGYNAVDSFIWYIHTDEIYFPNDFDETFDLLELNEIYEQKIYCELTMKNIIDCTSDENSIDVLYCCEKYKVINPHMKIKIKNHATKYLLMNCDILIKEYLLYKKNHDKEDGDIEKEENTIKMNILENIMEQYTNSQIIILFEGISGSFNEILKKNM</sequence>
<protein>
    <recommendedName>
        <fullName evidence="2">BTB domain-containing protein</fullName>
    </recommendedName>
</protein>
<accession>A0A3G4ZUC3</accession>
<name>A0A3G4ZUC3_9VIRU</name>